<evidence type="ECO:0000256" key="9">
    <source>
        <dbReference type="ARBA" id="ARBA00022786"/>
    </source>
</evidence>
<dbReference type="InterPro" id="IPR001841">
    <property type="entry name" value="Znf_RING"/>
</dbReference>
<dbReference type="InterPro" id="IPR044600">
    <property type="entry name" value="ATL1/ATL16-like"/>
</dbReference>
<dbReference type="SUPFAM" id="SSF57850">
    <property type="entry name" value="RING/U-box"/>
    <property type="match status" value="1"/>
</dbReference>
<dbReference type="AlphaFoldDB" id="A0A0S3RIQ6"/>
<dbReference type="CDD" id="cd16454">
    <property type="entry name" value="RING-H2_PA-TM-RING"/>
    <property type="match status" value="1"/>
</dbReference>
<dbReference type="GO" id="GO:0016567">
    <property type="term" value="P:protein ubiquitination"/>
    <property type="evidence" value="ECO:0007669"/>
    <property type="project" value="UniProtKB-UniPathway"/>
</dbReference>
<keyword evidence="10" id="KW-0862">Zinc</keyword>
<keyword evidence="5" id="KW-0808">Transferase</keyword>
<evidence type="ECO:0000256" key="1">
    <source>
        <dbReference type="ARBA" id="ARBA00000900"/>
    </source>
</evidence>
<keyword evidence="11" id="KW-1133">Transmembrane helix</keyword>
<dbReference type="InterPro" id="IPR013083">
    <property type="entry name" value="Znf_RING/FYVE/PHD"/>
</dbReference>
<dbReference type="EC" id="2.3.2.27" evidence="4"/>
<evidence type="ECO:0000256" key="15">
    <source>
        <dbReference type="SAM" id="SignalP"/>
    </source>
</evidence>
<keyword evidence="18" id="KW-1185">Reference proteome</keyword>
<evidence type="ECO:0000259" key="16">
    <source>
        <dbReference type="PROSITE" id="PS50089"/>
    </source>
</evidence>
<organism evidence="17 18">
    <name type="scientific">Vigna angularis var. angularis</name>
    <dbReference type="NCBI Taxonomy" id="157739"/>
    <lineage>
        <taxon>Eukaryota</taxon>
        <taxon>Viridiplantae</taxon>
        <taxon>Streptophyta</taxon>
        <taxon>Embryophyta</taxon>
        <taxon>Tracheophyta</taxon>
        <taxon>Spermatophyta</taxon>
        <taxon>Magnoliopsida</taxon>
        <taxon>eudicotyledons</taxon>
        <taxon>Gunneridae</taxon>
        <taxon>Pentapetalae</taxon>
        <taxon>rosids</taxon>
        <taxon>fabids</taxon>
        <taxon>Fabales</taxon>
        <taxon>Fabaceae</taxon>
        <taxon>Papilionoideae</taxon>
        <taxon>50 kb inversion clade</taxon>
        <taxon>NPAAA clade</taxon>
        <taxon>indigoferoid/millettioid clade</taxon>
        <taxon>Phaseoleae</taxon>
        <taxon>Vigna</taxon>
    </lineage>
</organism>
<evidence type="ECO:0000256" key="5">
    <source>
        <dbReference type="ARBA" id="ARBA00022679"/>
    </source>
</evidence>
<dbReference type="Gene3D" id="3.30.40.10">
    <property type="entry name" value="Zinc/RING finger domain, C3HC4 (zinc finger)"/>
    <property type="match status" value="1"/>
</dbReference>
<feature type="chain" id="PRO_5012565534" description="RING-type E3 ubiquitin transferase" evidence="15">
    <location>
        <begin position="16"/>
        <end position="161"/>
    </location>
</feature>
<evidence type="ECO:0000256" key="7">
    <source>
        <dbReference type="ARBA" id="ARBA00022723"/>
    </source>
</evidence>
<comment type="catalytic activity">
    <reaction evidence="1">
        <text>S-ubiquitinyl-[E2 ubiquitin-conjugating enzyme]-L-cysteine + [acceptor protein]-L-lysine = [E2 ubiquitin-conjugating enzyme]-L-cysteine + N(6)-ubiquitinyl-[acceptor protein]-L-lysine.</text>
        <dbReference type="EC" id="2.3.2.27"/>
    </reaction>
</comment>
<keyword evidence="15" id="KW-0732">Signal</keyword>
<dbReference type="PANTHER" id="PTHR46913:SF1">
    <property type="entry name" value="RING-H2 FINGER PROTEIN ATL16"/>
    <property type="match status" value="1"/>
</dbReference>
<evidence type="ECO:0000256" key="13">
    <source>
        <dbReference type="ARBA" id="ARBA00024209"/>
    </source>
</evidence>
<keyword evidence="6" id="KW-0812">Transmembrane</keyword>
<evidence type="ECO:0000256" key="4">
    <source>
        <dbReference type="ARBA" id="ARBA00012483"/>
    </source>
</evidence>
<keyword evidence="8 14" id="KW-0863">Zinc-finger</keyword>
<protein>
    <recommendedName>
        <fullName evidence="4">RING-type E3 ubiquitin transferase</fullName>
        <ecNumber evidence="4">2.3.2.27</ecNumber>
    </recommendedName>
</protein>
<evidence type="ECO:0000256" key="6">
    <source>
        <dbReference type="ARBA" id="ARBA00022692"/>
    </source>
</evidence>
<proteinExistence type="inferred from homology"/>
<sequence length="161" mass="18596">MISTLVFILTVTAFALVLKIRSNSRNYGDERKKREGDCCAVCLGQISDGGKIRTLPGCHHRFHLHCIAPWFHNHSTCPLCRNNITLHDNHHTHPQLFRNSLLRFFRSFSDIFIVLLYILLPPATNRTLLLYNPMKITVHRTQNQSLRLFPLTSWFGGITTK</sequence>
<dbReference type="GO" id="GO:0016020">
    <property type="term" value="C:membrane"/>
    <property type="evidence" value="ECO:0007669"/>
    <property type="project" value="UniProtKB-SubCell"/>
</dbReference>
<comment type="similarity">
    <text evidence="13">Belongs to the RING-type zinc finger family. ATL subfamily.</text>
</comment>
<dbReference type="EMBL" id="AP015035">
    <property type="protein sequence ID" value="BAT80390.1"/>
    <property type="molecule type" value="Genomic_DNA"/>
</dbReference>
<dbReference type="Proteomes" id="UP000291084">
    <property type="component" value="Chromosome 2"/>
</dbReference>
<dbReference type="PROSITE" id="PS50089">
    <property type="entry name" value="ZF_RING_2"/>
    <property type="match status" value="1"/>
</dbReference>
<evidence type="ECO:0000256" key="3">
    <source>
        <dbReference type="ARBA" id="ARBA00004906"/>
    </source>
</evidence>
<keyword evidence="7" id="KW-0479">Metal-binding</keyword>
<evidence type="ECO:0000256" key="12">
    <source>
        <dbReference type="ARBA" id="ARBA00023136"/>
    </source>
</evidence>
<evidence type="ECO:0000256" key="8">
    <source>
        <dbReference type="ARBA" id="ARBA00022771"/>
    </source>
</evidence>
<feature type="domain" description="RING-type" evidence="16">
    <location>
        <begin position="39"/>
        <end position="81"/>
    </location>
</feature>
<evidence type="ECO:0000256" key="11">
    <source>
        <dbReference type="ARBA" id="ARBA00022989"/>
    </source>
</evidence>
<evidence type="ECO:0000313" key="18">
    <source>
        <dbReference type="Proteomes" id="UP000291084"/>
    </source>
</evidence>
<dbReference type="Pfam" id="PF13639">
    <property type="entry name" value="zf-RING_2"/>
    <property type="match status" value="1"/>
</dbReference>
<evidence type="ECO:0000256" key="2">
    <source>
        <dbReference type="ARBA" id="ARBA00004167"/>
    </source>
</evidence>
<comment type="pathway">
    <text evidence="3">Protein modification; protein ubiquitination.</text>
</comment>
<feature type="signal peptide" evidence="15">
    <location>
        <begin position="1"/>
        <end position="15"/>
    </location>
</feature>
<reference evidence="17 18" key="1">
    <citation type="journal article" date="2015" name="Sci. Rep.">
        <title>The power of single molecule real-time sequencing technology in the de novo assembly of a eukaryotic genome.</title>
        <authorList>
            <person name="Sakai H."/>
            <person name="Naito K."/>
            <person name="Ogiso-Tanaka E."/>
            <person name="Takahashi Y."/>
            <person name="Iseki K."/>
            <person name="Muto C."/>
            <person name="Satou K."/>
            <person name="Teruya K."/>
            <person name="Shiroma A."/>
            <person name="Shimoji M."/>
            <person name="Hirano T."/>
            <person name="Itoh T."/>
            <person name="Kaga A."/>
            <person name="Tomooka N."/>
        </authorList>
    </citation>
    <scope>NUCLEOTIDE SEQUENCE [LARGE SCALE GENOMIC DNA]</scope>
    <source>
        <strain evidence="18">cv. Shumari</strain>
    </source>
</reference>
<keyword evidence="9" id="KW-0833">Ubl conjugation pathway</keyword>
<evidence type="ECO:0000256" key="10">
    <source>
        <dbReference type="ARBA" id="ARBA00022833"/>
    </source>
</evidence>
<accession>A0A0S3RIQ6</accession>
<dbReference type="SMART" id="SM00184">
    <property type="entry name" value="RING"/>
    <property type="match status" value="1"/>
</dbReference>
<gene>
    <name evidence="17" type="primary">Vigan.02G339900</name>
    <name evidence="17" type="ORF">VIGAN_02339900</name>
</gene>
<evidence type="ECO:0000313" key="17">
    <source>
        <dbReference type="EMBL" id="BAT80390.1"/>
    </source>
</evidence>
<keyword evidence="12" id="KW-0472">Membrane</keyword>
<name>A0A0S3RIQ6_PHAAN</name>
<dbReference type="UniPathway" id="UPA00143"/>
<comment type="subcellular location">
    <subcellularLocation>
        <location evidence="2">Membrane</location>
        <topology evidence="2">Single-pass membrane protein</topology>
    </subcellularLocation>
</comment>
<evidence type="ECO:0000256" key="14">
    <source>
        <dbReference type="PROSITE-ProRule" id="PRU00175"/>
    </source>
</evidence>
<dbReference type="GO" id="GO:0008270">
    <property type="term" value="F:zinc ion binding"/>
    <property type="evidence" value="ECO:0007669"/>
    <property type="project" value="UniProtKB-KW"/>
</dbReference>
<dbReference type="GO" id="GO:0061630">
    <property type="term" value="F:ubiquitin protein ligase activity"/>
    <property type="evidence" value="ECO:0007669"/>
    <property type="project" value="UniProtKB-EC"/>
</dbReference>
<dbReference type="PANTHER" id="PTHR46913">
    <property type="entry name" value="RING-H2 FINGER PROTEIN ATL16"/>
    <property type="match status" value="1"/>
</dbReference>